<dbReference type="VEuPathDB" id="FungiDB:ASPVEDRAFT_46333"/>
<sequence length="130" mass="14827">MKTNGHGHATSSETETDDSELDDNDTPTLTLTKYFNPATSLIYKHILEPPSPVTSFFPRPFQLTSEKYYQHEESTDLRNARLVTPIDHKGANMEAAMDATTGWVHKLVERAVRRFERLHTAEDIYSNANF</sequence>
<dbReference type="RefSeq" id="XP_040672715.1">
    <property type="nucleotide sequence ID" value="XM_040813525.1"/>
</dbReference>
<proteinExistence type="predicted"/>
<dbReference type="GeneID" id="63729036"/>
<reference evidence="3" key="1">
    <citation type="journal article" date="2017" name="Genome Biol.">
        <title>Comparative genomics reveals high biological diversity and specific adaptations in the industrially and medically important fungal genus Aspergillus.</title>
        <authorList>
            <person name="de Vries R.P."/>
            <person name="Riley R."/>
            <person name="Wiebenga A."/>
            <person name="Aguilar-Osorio G."/>
            <person name="Amillis S."/>
            <person name="Uchima C.A."/>
            <person name="Anderluh G."/>
            <person name="Asadollahi M."/>
            <person name="Askin M."/>
            <person name="Barry K."/>
            <person name="Battaglia E."/>
            <person name="Bayram O."/>
            <person name="Benocci T."/>
            <person name="Braus-Stromeyer S.A."/>
            <person name="Caldana C."/>
            <person name="Canovas D."/>
            <person name="Cerqueira G.C."/>
            <person name="Chen F."/>
            <person name="Chen W."/>
            <person name="Choi C."/>
            <person name="Clum A."/>
            <person name="Dos Santos R.A."/>
            <person name="Damasio A.R."/>
            <person name="Diallinas G."/>
            <person name="Emri T."/>
            <person name="Fekete E."/>
            <person name="Flipphi M."/>
            <person name="Freyberg S."/>
            <person name="Gallo A."/>
            <person name="Gournas C."/>
            <person name="Habgood R."/>
            <person name="Hainaut M."/>
            <person name="Harispe M.L."/>
            <person name="Henrissat B."/>
            <person name="Hilden K.S."/>
            <person name="Hope R."/>
            <person name="Hossain A."/>
            <person name="Karabika E."/>
            <person name="Karaffa L."/>
            <person name="Karanyi Z."/>
            <person name="Krasevec N."/>
            <person name="Kuo A."/>
            <person name="Kusch H."/>
            <person name="LaButti K."/>
            <person name="Lagendijk E.L."/>
            <person name="Lapidus A."/>
            <person name="Levasseur A."/>
            <person name="Lindquist E."/>
            <person name="Lipzen A."/>
            <person name="Logrieco A.F."/>
            <person name="MacCabe A."/>
            <person name="Maekelae M.R."/>
            <person name="Malavazi I."/>
            <person name="Melin P."/>
            <person name="Meyer V."/>
            <person name="Mielnichuk N."/>
            <person name="Miskei M."/>
            <person name="Molnar A.P."/>
            <person name="Mule G."/>
            <person name="Ngan C.Y."/>
            <person name="Orejas M."/>
            <person name="Orosz E."/>
            <person name="Ouedraogo J.P."/>
            <person name="Overkamp K.M."/>
            <person name="Park H.-S."/>
            <person name="Perrone G."/>
            <person name="Piumi F."/>
            <person name="Punt P.J."/>
            <person name="Ram A.F."/>
            <person name="Ramon A."/>
            <person name="Rauscher S."/>
            <person name="Record E."/>
            <person name="Riano-Pachon D.M."/>
            <person name="Robert V."/>
            <person name="Roehrig J."/>
            <person name="Ruller R."/>
            <person name="Salamov A."/>
            <person name="Salih N.S."/>
            <person name="Samson R.A."/>
            <person name="Sandor E."/>
            <person name="Sanguinetti M."/>
            <person name="Schuetze T."/>
            <person name="Sepcic K."/>
            <person name="Shelest E."/>
            <person name="Sherlock G."/>
            <person name="Sophianopoulou V."/>
            <person name="Squina F.M."/>
            <person name="Sun H."/>
            <person name="Susca A."/>
            <person name="Todd R.B."/>
            <person name="Tsang A."/>
            <person name="Unkles S.E."/>
            <person name="van de Wiele N."/>
            <person name="van Rossen-Uffink D."/>
            <person name="Oliveira J.V."/>
            <person name="Vesth T.C."/>
            <person name="Visser J."/>
            <person name="Yu J.-H."/>
            <person name="Zhou M."/>
            <person name="Andersen M.R."/>
            <person name="Archer D.B."/>
            <person name="Baker S.E."/>
            <person name="Benoit I."/>
            <person name="Brakhage A.A."/>
            <person name="Braus G.H."/>
            <person name="Fischer R."/>
            <person name="Frisvad J.C."/>
            <person name="Goldman G.H."/>
            <person name="Houbraken J."/>
            <person name="Oakley B."/>
            <person name="Pocsi I."/>
            <person name="Scazzocchio C."/>
            <person name="Seiboth B."/>
            <person name="vanKuyk P.A."/>
            <person name="Wortman J."/>
            <person name="Dyer P.S."/>
            <person name="Grigoriev I.V."/>
        </authorList>
    </citation>
    <scope>NUCLEOTIDE SEQUENCE [LARGE SCALE GENOMIC DNA]</scope>
    <source>
        <strain evidence="3">CBS 583.65</strain>
    </source>
</reference>
<dbReference type="Proteomes" id="UP000184073">
    <property type="component" value="Unassembled WGS sequence"/>
</dbReference>
<accession>A0A1L9PZN0</accession>
<organism evidence="2 3">
    <name type="scientific">Aspergillus versicolor CBS 583.65</name>
    <dbReference type="NCBI Taxonomy" id="1036611"/>
    <lineage>
        <taxon>Eukaryota</taxon>
        <taxon>Fungi</taxon>
        <taxon>Dikarya</taxon>
        <taxon>Ascomycota</taxon>
        <taxon>Pezizomycotina</taxon>
        <taxon>Eurotiomycetes</taxon>
        <taxon>Eurotiomycetidae</taxon>
        <taxon>Eurotiales</taxon>
        <taxon>Aspergillaceae</taxon>
        <taxon>Aspergillus</taxon>
        <taxon>Aspergillus subgen. Nidulantes</taxon>
    </lineage>
</organism>
<evidence type="ECO:0000313" key="2">
    <source>
        <dbReference type="EMBL" id="OJJ06953.1"/>
    </source>
</evidence>
<dbReference type="EMBL" id="KV878136">
    <property type="protein sequence ID" value="OJJ06953.1"/>
    <property type="molecule type" value="Genomic_DNA"/>
</dbReference>
<feature type="region of interest" description="Disordered" evidence="1">
    <location>
        <begin position="1"/>
        <end position="27"/>
    </location>
</feature>
<protein>
    <submittedName>
        <fullName evidence="2">Uncharacterized protein</fullName>
    </submittedName>
</protein>
<dbReference type="OrthoDB" id="4504150at2759"/>
<evidence type="ECO:0000313" key="3">
    <source>
        <dbReference type="Proteomes" id="UP000184073"/>
    </source>
</evidence>
<feature type="compositionally biased region" description="Acidic residues" evidence="1">
    <location>
        <begin position="14"/>
        <end position="25"/>
    </location>
</feature>
<dbReference type="AlphaFoldDB" id="A0A1L9PZN0"/>
<evidence type="ECO:0000256" key="1">
    <source>
        <dbReference type="SAM" id="MobiDB-lite"/>
    </source>
</evidence>
<keyword evidence="3" id="KW-1185">Reference proteome</keyword>
<gene>
    <name evidence="2" type="ORF">ASPVEDRAFT_46333</name>
</gene>
<name>A0A1L9PZN0_ASPVE</name>